<comment type="caution">
    <text evidence="8">The sequence shown here is derived from an EMBL/GenBank/DDBJ whole genome shotgun (WGS) entry which is preliminary data.</text>
</comment>
<name>A0A430K7X3_9FLAO</name>
<keyword evidence="2" id="KW-0436">Ligase</keyword>
<evidence type="ECO:0000259" key="7">
    <source>
        <dbReference type="PROSITE" id="PS51987"/>
    </source>
</evidence>
<dbReference type="PANTHER" id="PTHR43785:SF12">
    <property type="entry name" value="TYPE-1 GLUTAMINE SYNTHETASE 2"/>
    <property type="match status" value="1"/>
</dbReference>
<dbReference type="RefSeq" id="WP_126160489.1">
    <property type="nucleotide sequence ID" value="NZ_RQPJ01000001.1"/>
</dbReference>
<dbReference type="OrthoDB" id="9807095at2"/>
<evidence type="ECO:0000256" key="4">
    <source>
        <dbReference type="ARBA" id="ARBA00022840"/>
    </source>
</evidence>
<gene>
    <name evidence="8" type="ORF">EHW67_01060</name>
</gene>
<keyword evidence="9" id="KW-1185">Reference proteome</keyword>
<evidence type="ECO:0000256" key="2">
    <source>
        <dbReference type="ARBA" id="ARBA00022598"/>
    </source>
</evidence>
<reference evidence="8 9" key="1">
    <citation type="submission" date="2018-11" db="EMBL/GenBank/DDBJ databases">
        <title>Arenibacter aquaticus sp.nov., a marine bacterium isolated from surface seawater in the South China Sea.</title>
        <authorList>
            <person name="Guo J."/>
            <person name="Sun J."/>
        </authorList>
    </citation>
    <scope>NUCLEOTIDE SEQUENCE [LARGE SCALE GENOMIC DNA]</scope>
    <source>
        <strain evidence="8 9">GUO666</strain>
    </source>
</reference>
<dbReference type="GO" id="GO:0042402">
    <property type="term" value="P:biogenic amine catabolic process"/>
    <property type="evidence" value="ECO:0007669"/>
    <property type="project" value="UniProtKB-ARBA"/>
</dbReference>
<dbReference type="Gene3D" id="3.30.590.10">
    <property type="entry name" value="Glutamine synthetase/guanido kinase, catalytic domain"/>
    <property type="match status" value="1"/>
</dbReference>
<keyword evidence="4" id="KW-0067">ATP-binding</keyword>
<dbReference type="SUPFAM" id="SSF55931">
    <property type="entry name" value="Glutamine synthetase/guanido kinase"/>
    <property type="match status" value="1"/>
</dbReference>
<evidence type="ECO:0000313" key="8">
    <source>
        <dbReference type="EMBL" id="RTE55186.1"/>
    </source>
</evidence>
<dbReference type="FunFam" id="3.30.590.10:FF:000005">
    <property type="entry name" value="Probable glutamine synthetase"/>
    <property type="match status" value="1"/>
</dbReference>
<dbReference type="Pfam" id="PF00120">
    <property type="entry name" value="Gln-synt_C"/>
    <property type="match status" value="1"/>
</dbReference>
<dbReference type="GO" id="GO:0005524">
    <property type="term" value="F:ATP binding"/>
    <property type="evidence" value="ECO:0007669"/>
    <property type="project" value="UniProtKB-KW"/>
</dbReference>
<dbReference type="InterPro" id="IPR008146">
    <property type="entry name" value="Gln_synth_cat_dom"/>
</dbReference>
<proteinExistence type="inferred from homology"/>
<dbReference type="Gene3D" id="3.10.20.70">
    <property type="entry name" value="Glutamine synthetase, N-terminal domain"/>
    <property type="match status" value="1"/>
</dbReference>
<dbReference type="InterPro" id="IPR014746">
    <property type="entry name" value="Gln_synth/guanido_kin_cat_dom"/>
</dbReference>
<keyword evidence="3" id="KW-0547">Nucleotide-binding</keyword>
<sequence>MEESKWNVNSVTEYIKEHQIENIKLAVVDIDGVLRGKYVNAKKFLSALDKGFGFCNVIFGWDSNDVLYDKDSFTGWADGFTDADAAIDASSMRLLPTEDYKSVIFLVDFSKSDAAAVCPRSLLKKTLDRLGSLGFDATAAFEFEFFLFNETPKSIRDKNYNQLEPMTPGNFGYSILRNSTHANYYHEIMGLAREMDMPLEGLHTETGAGVLEGALEYSGALRAADNGALFKNFIKVWAQQRNLMASFMAKWSADYPGQSGHIHISLQYKDGSSAFYDGDKKDGMSNIMRWFIGGQQKLMPELLAMVASTCNSYTRLIPGFWAPTDASWGVDNRTCALRAIPGSQKSQRVEYRVSAADINPHLALAAAIGSGIWGIENKIEPTKDVVGNAYDMDFPEELQLPRTLTQAAEKFKKSDIARDLFGDKFVDHYAYTRIWEDQQQLAAITDWQLKRYFEII</sequence>
<dbReference type="GO" id="GO:0006576">
    <property type="term" value="P:biogenic amine metabolic process"/>
    <property type="evidence" value="ECO:0007669"/>
    <property type="project" value="UniProtKB-ARBA"/>
</dbReference>
<dbReference type="SUPFAM" id="SSF54368">
    <property type="entry name" value="Glutamine synthetase, N-terminal domain"/>
    <property type="match status" value="1"/>
</dbReference>
<feature type="domain" description="GS catalytic" evidence="7">
    <location>
        <begin position="119"/>
        <end position="456"/>
    </location>
</feature>
<evidence type="ECO:0000313" key="9">
    <source>
        <dbReference type="Proteomes" id="UP000267585"/>
    </source>
</evidence>
<accession>A0A430K7X3</accession>
<dbReference type="EMBL" id="RQPJ01000001">
    <property type="protein sequence ID" value="RTE55186.1"/>
    <property type="molecule type" value="Genomic_DNA"/>
</dbReference>
<evidence type="ECO:0000256" key="3">
    <source>
        <dbReference type="ARBA" id="ARBA00022741"/>
    </source>
</evidence>
<evidence type="ECO:0000256" key="6">
    <source>
        <dbReference type="RuleBase" id="RU000384"/>
    </source>
</evidence>
<dbReference type="AlphaFoldDB" id="A0A430K7X3"/>
<evidence type="ECO:0000256" key="5">
    <source>
        <dbReference type="PROSITE-ProRule" id="PRU01331"/>
    </source>
</evidence>
<dbReference type="GO" id="GO:0004356">
    <property type="term" value="F:glutamine synthetase activity"/>
    <property type="evidence" value="ECO:0007669"/>
    <property type="project" value="InterPro"/>
</dbReference>
<dbReference type="PANTHER" id="PTHR43785">
    <property type="entry name" value="GAMMA-GLUTAMYLPUTRESCINE SYNTHETASE"/>
    <property type="match status" value="1"/>
</dbReference>
<organism evidence="8 9">
    <name type="scientific">Arenibacter aquaticus</name>
    <dbReference type="NCBI Taxonomy" id="2489054"/>
    <lineage>
        <taxon>Bacteria</taxon>
        <taxon>Pseudomonadati</taxon>
        <taxon>Bacteroidota</taxon>
        <taxon>Flavobacteriia</taxon>
        <taxon>Flavobacteriales</taxon>
        <taxon>Flavobacteriaceae</taxon>
        <taxon>Arenibacter</taxon>
    </lineage>
</organism>
<dbReference type="InterPro" id="IPR036651">
    <property type="entry name" value="Gln_synt_N_sf"/>
</dbReference>
<comment type="similarity">
    <text evidence="1 5 6">Belongs to the glutamine synthetase family.</text>
</comment>
<dbReference type="Proteomes" id="UP000267585">
    <property type="component" value="Unassembled WGS sequence"/>
</dbReference>
<protein>
    <submittedName>
        <fullName evidence="8">Glutamine synthetase</fullName>
    </submittedName>
</protein>
<dbReference type="PROSITE" id="PS51987">
    <property type="entry name" value="GS_CATALYTIC"/>
    <property type="match status" value="1"/>
</dbReference>
<dbReference type="SMART" id="SM01230">
    <property type="entry name" value="Gln-synt_C"/>
    <property type="match status" value="1"/>
</dbReference>
<evidence type="ECO:0000256" key="1">
    <source>
        <dbReference type="ARBA" id="ARBA00009897"/>
    </source>
</evidence>
<dbReference type="GO" id="GO:0006542">
    <property type="term" value="P:glutamine biosynthetic process"/>
    <property type="evidence" value="ECO:0007669"/>
    <property type="project" value="InterPro"/>
</dbReference>